<name>A0A843U9X7_COLES</name>
<comment type="caution">
    <text evidence="1">The sequence shown here is derived from an EMBL/GenBank/DDBJ whole genome shotgun (WGS) entry which is preliminary data.</text>
</comment>
<dbReference type="Proteomes" id="UP000652761">
    <property type="component" value="Unassembled WGS sequence"/>
</dbReference>
<sequence length="65" mass="7747">MVLVPPRGVRRGTVVRPDYGSCRYLWFRVSLRREVSDMDRWSRVRLHSSSLRGVARRWARSSRCL</sequence>
<proteinExistence type="predicted"/>
<accession>A0A843U9X7</accession>
<dbReference type="AlphaFoldDB" id="A0A843U9X7"/>
<evidence type="ECO:0000313" key="1">
    <source>
        <dbReference type="EMBL" id="MQL78897.1"/>
    </source>
</evidence>
<keyword evidence="2" id="KW-1185">Reference proteome</keyword>
<evidence type="ECO:0000313" key="2">
    <source>
        <dbReference type="Proteomes" id="UP000652761"/>
    </source>
</evidence>
<organism evidence="1 2">
    <name type="scientific">Colocasia esculenta</name>
    <name type="common">Wild taro</name>
    <name type="synonym">Arum esculentum</name>
    <dbReference type="NCBI Taxonomy" id="4460"/>
    <lineage>
        <taxon>Eukaryota</taxon>
        <taxon>Viridiplantae</taxon>
        <taxon>Streptophyta</taxon>
        <taxon>Embryophyta</taxon>
        <taxon>Tracheophyta</taxon>
        <taxon>Spermatophyta</taxon>
        <taxon>Magnoliopsida</taxon>
        <taxon>Liliopsida</taxon>
        <taxon>Araceae</taxon>
        <taxon>Aroideae</taxon>
        <taxon>Colocasieae</taxon>
        <taxon>Colocasia</taxon>
    </lineage>
</organism>
<reference evidence="1" key="1">
    <citation type="submission" date="2017-07" db="EMBL/GenBank/DDBJ databases">
        <title>Taro Niue Genome Assembly and Annotation.</title>
        <authorList>
            <person name="Atibalentja N."/>
            <person name="Keating K."/>
            <person name="Fields C.J."/>
        </authorList>
    </citation>
    <scope>NUCLEOTIDE SEQUENCE</scope>
    <source>
        <strain evidence="1">Niue_2</strain>
        <tissue evidence="1">Leaf</tissue>
    </source>
</reference>
<gene>
    <name evidence="1" type="ORF">Taro_011352</name>
</gene>
<protein>
    <submittedName>
        <fullName evidence="1">Uncharacterized protein</fullName>
    </submittedName>
</protein>
<dbReference type="EMBL" id="NMUH01000423">
    <property type="protein sequence ID" value="MQL78897.1"/>
    <property type="molecule type" value="Genomic_DNA"/>
</dbReference>